<keyword evidence="10 11" id="KW-0961">Cell wall biogenesis/degradation</keyword>
<evidence type="ECO:0000256" key="9">
    <source>
        <dbReference type="ARBA" id="ARBA00061532"/>
    </source>
</evidence>
<feature type="transmembrane region" description="Helical" evidence="10">
    <location>
        <begin position="497"/>
        <end position="518"/>
    </location>
</feature>
<feature type="transmembrane region" description="Helical" evidence="10">
    <location>
        <begin position="135"/>
        <end position="157"/>
    </location>
</feature>
<feature type="transmembrane region" description="Helical" evidence="10">
    <location>
        <begin position="163"/>
        <end position="186"/>
    </location>
</feature>
<feature type="transmembrane region" description="Helical" evidence="10">
    <location>
        <begin position="356"/>
        <end position="376"/>
    </location>
</feature>
<keyword evidence="10 11" id="KW-0813">Transport</keyword>
<comment type="pathway">
    <text evidence="10">Cell wall biogenesis; peptidoglycan biosynthesis.</text>
</comment>
<evidence type="ECO:0000256" key="3">
    <source>
        <dbReference type="ARBA" id="ARBA00022692"/>
    </source>
</evidence>
<dbReference type="HAMAP" id="MF_02078">
    <property type="entry name" value="MurJ_MviN"/>
    <property type="match status" value="1"/>
</dbReference>
<dbReference type="GO" id="GO:0005886">
    <property type="term" value="C:plasma membrane"/>
    <property type="evidence" value="ECO:0007669"/>
    <property type="project" value="UniProtKB-SubCell"/>
</dbReference>
<organism evidence="12 13">
    <name type="scientific">Treponema saccharophilum DSM 2985</name>
    <dbReference type="NCBI Taxonomy" id="907348"/>
    <lineage>
        <taxon>Bacteria</taxon>
        <taxon>Pseudomonadati</taxon>
        <taxon>Spirochaetota</taxon>
        <taxon>Spirochaetia</taxon>
        <taxon>Spirochaetales</taxon>
        <taxon>Treponemataceae</taxon>
        <taxon>Treponema</taxon>
    </lineage>
</organism>
<dbReference type="GO" id="GO:0071555">
    <property type="term" value="P:cell wall organization"/>
    <property type="evidence" value="ECO:0007669"/>
    <property type="project" value="UniProtKB-UniRule"/>
</dbReference>
<dbReference type="OrthoDB" id="9804143at2"/>
<evidence type="ECO:0000256" key="5">
    <source>
        <dbReference type="ARBA" id="ARBA00022984"/>
    </source>
</evidence>
<feature type="transmembrane region" description="Helical" evidence="10">
    <location>
        <begin position="284"/>
        <end position="305"/>
    </location>
</feature>
<dbReference type="AlphaFoldDB" id="H7EKS5"/>
<keyword evidence="3 10" id="KW-0812">Transmembrane</keyword>
<dbReference type="GO" id="GO:0034204">
    <property type="term" value="P:lipid translocation"/>
    <property type="evidence" value="ECO:0007669"/>
    <property type="project" value="TreeGrafter"/>
</dbReference>
<dbReference type="eggNOG" id="COG0728">
    <property type="taxonomic scope" value="Bacteria"/>
</dbReference>
<feature type="transmembrane region" description="Helical" evidence="10">
    <location>
        <begin position="422"/>
        <end position="443"/>
    </location>
</feature>
<dbReference type="InterPro" id="IPR004268">
    <property type="entry name" value="MurJ"/>
</dbReference>
<feature type="transmembrane region" description="Helical" evidence="10">
    <location>
        <begin position="198"/>
        <end position="216"/>
    </location>
</feature>
<comment type="subcellular location">
    <subcellularLocation>
        <location evidence="1 10">Cell membrane</location>
        <topology evidence="1 10">Multi-pass membrane protein</topology>
    </subcellularLocation>
</comment>
<evidence type="ECO:0000313" key="12">
    <source>
        <dbReference type="EMBL" id="EIC01833.1"/>
    </source>
</evidence>
<proteinExistence type="inferred from homology"/>
<dbReference type="GO" id="GO:0009252">
    <property type="term" value="P:peptidoglycan biosynthetic process"/>
    <property type="evidence" value="ECO:0007669"/>
    <property type="project" value="UniProtKB-UniRule"/>
</dbReference>
<dbReference type="RefSeq" id="WP_002704321.1">
    <property type="nucleotide sequence ID" value="NZ_AGRW01000046.1"/>
</dbReference>
<dbReference type="CDD" id="cd13123">
    <property type="entry name" value="MATE_MurJ_like"/>
    <property type="match status" value="1"/>
</dbReference>
<evidence type="ECO:0000256" key="2">
    <source>
        <dbReference type="ARBA" id="ARBA00022475"/>
    </source>
</evidence>
<dbReference type="PANTHER" id="PTHR47019">
    <property type="entry name" value="LIPID II FLIPPASE MURJ"/>
    <property type="match status" value="1"/>
</dbReference>
<keyword evidence="7 10" id="KW-0472">Membrane</keyword>
<keyword evidence="6 10" id="KW-1133">Transmembrane helix</keyword>
<comment type="function">
    <text evidence="8 10 11">Involved in peptidoglycan biosynthesis. Transports lipid-linked peptidoglycan precursors from the inner to the outer leaflet of the cytoplasmic membrane.</text>
</comment>
<feature type="transmembrane region" description="Helical" evidence="10">
    <location>
        <begin position="455"/>
        <end position="477"/>
    </location>
</feature>
<dbReference type="EMBL" id="AGRW01000046">
    <property type="protein sequence ID" value="EIC01833.1"/>
    <property type="molecule type" value="Genomic_DNA"/>
</dbReference>
<comment type="caution">
    <text evidence="12">The sequence shown here is derived from an EMBL/GenBank/DDBJ whole genome shotgun (WGS) entry which is preliminary data.</text>
</comment>
<dbReference type="Proteomes" id="UP000003571">
    <property type="component" value="Unassembled WGS sequence"/>
</dbReference>
<accession>H7EKS5</accession>
<evidence type="ECO:0000256" key="4">
    <source>
        <dbReference type="ARBA" id="ARBA00022960"/>
    </source>
</evidence>
<evidence type="ECO:0000256" key="6">
    <source>
        <dbReference type="ARBA" id="ARBA00022989"/>
    </source>
</evidence>
<dbReference type="InterPro" id="IPR051050">
    <property type="entry name" value="Lipid_II_flippase_MurJ/MviN"/>
</dbReference>
<dbReference type="NCBIfam" id="TIGR01695">
    <property type="entry name" value="murJ_mviN"/>
    <property type="match status" value="1"/>
</dbReference>
<protein>
    <recommendedName>
        <fullName evidence="10">Probable lipid II flippase MurJ</fullName>
    </recommendedName>
</protein>
<dbReference type="GO" id="GO:0015648">
    <property type="term" value="F:lipid-linked peptidoglycan transporter activity"/>
    <property type="evidence" value="ECO:0007669"/>
    <property type="project" value="UniProtKB-UniRule"/>
</dbReference>
<dbReference type="PRINTS" id="PR01806">
    <property type="entry name" value="VIRFACTRMVIN"/>
</dbReference>
<dbReference type="UniPathway" id="UPA00219"/>
<feature type="transmembrane region" description="Helical" evidence="10">
    <location>
        <begin position="396"/>
        <end position="416"/>
    </location>
</feature>
<evidence type="ECO:0000313" key="13">
    <source>
        <dbReference type="Proteomes" id="UP000003571"/>
    </source>
</evidence>
<dbReference type="GO" id="GO:0008360">
    <property type="term" value="P:regulation of cell shape"/>
    <property type="evidence" value="ECO:0007669"/>
    <property type="project" value="UniProtKB-UniRule"/>
</dbReference>
<reference evidence="12 13" key="1">
    <citation type="submission" date="2011-09" db="EMBL/GenBank/DDBJ databases">
        <title>The draft genome of Treponema saccharophilum DSM 2985.</title>
        <authorList>
            <consortium name="US DOE Joint Genome Institute (JGI-PGF)"/>
            <person name="Lucas S."/>
            <person name="Copeland A."/>
            <person name="Lapidus A."/>
            <person name="Glavina del Rio T."/>
            <person name="Dalin E."/>
            <person name="Tice H."/>
            <person name="Bruce D."/>
            <person name="Goodwin L."/>
            <person name="Pitluck S."/>
            <person name="Peters L."/>
            <person name="Kyrpides N."/>
            <person name="Mavromatis K."/>
            <person name="Ivanova N."/>
            <person name="Markowitz V."/>
            <person name="Cheng J.-F."/>
            <person name="Hugenholtz P."/>
            <person name="Woyke T."/>
            <person name="Wu D."/>
            <person name="Gronow S."/>
            <person name="Wellnitz S."/>
            <person name="Brambilla E."/>
            <person name="Klenk H.-P."/>
            <person name="Eisen J.A."/>
        </authorList>
    </citation>
    <scope>NUCLEOTIDE SEQUENCE [LARGE SCALE GENOMIC DNA]</scope>
    <source>
        <strain evidence="12 13">DSM 2985</strain>
    </source>
</reference>
<name>H7EKS5_9SPIR</name>
<evidence type="ECO:0000256" key="7">
    <source>
        <dbReference type="ARBA" id="ARBA00023136"/>
    </source>
</evidence>
<keyword evidence="5 10" id="KW-0573">Peptidoglycan synthesis</keyword>
<dbReference type="PIRSF" id="PIRSF002869">
    <property type="entry name" value="MviN"/>
    <property type="match status" value="1"/>
</dbReference>
<feature type="transmembrane region" description="Helical" evidence="10">
    <location>
        <begin position="98"/>
        <end position="123"/>
    </location>
</feature>
<keyword evidence="13" id="KW-1185">Reference proteome</keyword>
<dbReference type="STRING" id="907348.TresaDRAFT_1975"/>
<keyword evidence="2 10" id="KW-1003">Cell membrane</keyword>
<comment type="similarity">
    <text evidence="9 10 11">Belongs to the MurJ/MviN family.</text>
</comment>
<dbReference type="PATRIC" id="fig|907348.3.peg.1506"/>
<evidence type="ECO:0000256" key="8">
    <source>
        <dbReference type="ARBA" id="ARBA00060041"/>
    </source>
</evidence>
<sequence length="534" mass="56917">MAQRKPKSLVAAAFSLSFFTLLSRILGLLREMTKSTFLGTSMYADAFTIAFMIPNLFRRLFAENAISVAFIPTFRRFIEDEQDEKTAQTREFVSATLTLVTFLTTIVVALGIIAAPLIVPFFYDGNNVATIRETAVLTRIMFPYLMLISVAAFFQGILNGVKIFSPSGFTPVLFNAIVIASTYLLAPRMQNPARAMSVGVLAGGFVQAAFQLPFVVKTGWWCGFSSIRKAFTNPGTRKVIALVIPTVVGMAAYQLNDAVSTALAGKAGTGIVSSLQYSLRLQELILGIFAVSIGSVLLPDLSGLAKKEKWDEFSGMLLQAIKIIALISVPVTFFSLSTGEDIISLVYKNRTFDAESVALTLTAFNFHIAGLFFIAVNRIVAPAFYAQGDTKSPTAAGIIGFAVNIALAFAMVTFLAKGTRAGGGIALALSVASAANTIALFAFLSRNKSINVKSITLGTIAYTIKLVAFSAAASVPVRFIHDPISSSLAGHGRLVSFGIPLAACAAAYGAVGIALLAVTKDEILAVAVSKIRRR</sequence>
<gene>
    <name evidence="10" type="primary">murJ</name>
    <name evidence="12" type="ORF">TresaDRAFT_1975</name>
</gene>
<dbReference type="Pfam" id="PF03023">
    <property type="entry name" value="MurJ"/>
    <property type="match status" value="1"/>
</dbReference>
<dbReference type="PANTHER" id="PTHR47019:SF1">
    <property type="entry name" value="LIPID II FLIPPASE MURJ"/>
    <property type="match status" value="1"/>
</dbReference>
<keyword evidence="4 10" id="KW-0133">Cell shape</keyword>
<feature type="transmembrane region" description="Helical" evidence="10">
    <location>
        <begin position="317"/>
        <end position="336"/>
    </location>
</feature>
<evidence type="ECO:0000256" key="10">
    <source>
        <dbReference type="HAMAP-Rule" id="MF_02078"/>
    </source>
</evidence>
<evidence type="ECO:0000256" key="11">
    <source>
        <dbReference type="PIRNR" id="PIRNR002869"/>
    </source>
</evidence>
<feature type="transmembrane region" description="Helical" evidence="10">
    <location>
        <begin position="37"/>
        <end position="53"/>
    </location>
</feature>
<evidence type="ECO:0000256" key="1">
    <source>
        <dbReference type="ARBA" id="ARBA00004651"/>
    </source>
</evidence>